<organism evidence="10 11">
    <name type="scientific">Huso huso</name>
    <name type="common">Beluga</name>
    <name type="synonym">Acipenser huso</name>
    <dbReference type="NCBI Taxonomy" id="61971"/>
    <lineage>
        <taxon>Eukaryota</taxon>
        <taxon>Metazoa</taxon>
        <taxon>Chordata</taxon>
        <taxon>Craniata</taxon>
        <taxon>Vertebrata</taxon>
        <taxon>Euteleostomi</taxon>
        <taxon>Actinopterygii</taxon>
        <taxon>Chondrostei</taxon>
        <taxon>Acipenseriformes</taxon>
        <taxon>Acipenseridae</taxon>
        <taxon>Huso</taxon>
    </lineage>
</organism>
<evidence type="ECO:0000256" key="5">
    <source>
        <dbReference type="ARBA" id="ARBA00022989"/>
    </source>
</evidence>
<evidence type="ECO:0000256" key="6">
    <source>
        <dbReference type="ARBA" id="ARBA00023136"/>
    </source>
</evidence>
<comment type="similarity">
    <text evidence="3">Belongs to the PRA1 family.</text>
</comment>
<evidence type="ECO:0000256" key="1">
    <source>
        <dbReference type="ARBA" id="ARBA00004141"/>
    </source>
</evidence>
<evidence type="ECO:0000313" key="10">
    <source>
        <dbReference type="EMBL" id="KAK6469724.1"/>
    </source>
</evidence>
<evidence type="ECO:0000256" key="8">
    <source>
        <dbReference type="ARBA" id="ARBA00043113"/>
    </source>
</evidence>
<evidence type="ECO:0000256" key="4">
    <source>
        <dbReference type="ARBA" id="ARBA00022692"/>
    </source>
</evidence>
<gene>
    <name evidence="10" type="ORF">HHUSO_G32099</name>
</gene>
<dbReference type="Proteomes" id="UP001369086">
    <property type="component" value="Unassembled WGS sequence"/>
</dbReference>
<evidence type="ECO:0000256" key="9">
    <source>
        <dbReference type="SAM" id="Phobius"/>
    </source>
</evidence>
<accession>A0ABR0YBD4</accession>
<proteinExistence type="inferred from homology"/>
<keyword evidence="4 9" id="KW-0812">Transmembrane</keyword>
<dbReference type="PANTHER" id="PTHR19317">
    <property type="entry name" value="PRENYLATED RAB ACCEPTOR 1-RELATED"/>
    <property type="match status" value="1"/>
</dbReference>
<comment type="subcellular location">
    <subcellularLocation>
        <location evidence="2">Cytoplasmic vesicle</location>
        <location evidence="2">Secretory vesicle</location>
        <location evidence="2">Synaptic vesicle</location>
    </subcellularLocation>
    <subcellularLocation>
        <location evidence="1">Membrane</location>
        <topology evidence="1">Multi-pass membrane protein</topology>
    </subcellularLocation>
</comment>
<evidence type="ECO:0000256" key="2">
    <source>
        <dbReference type="ARBA" id="ARBA00004234"/>
    </source>
</evidence>
<reference evidence="10 11" key="1">
    <citation type="submission" date="2021-05" db="EMBL/GenBank/DDBJ databases">
        <authorList>
            <person name="Zahm M."/>
            <person name="Klopp C."/>
            <person name="Cabau C."/>
            <person name="Kuhl H."/>
            <person name="Suciu R."/>
            <person name="Ciorpac M."/>
            <person name="Holostenco D."/>
            <person name="Gessner J."/>
            <person name="Wuertz S."/>
            <person name="Hohne C."/>
            <person name="Stock M."/>
            <person name="Gislard M."/>
            <person name="Lluch J."/>
            <person name="Milhes M."/>
            <person name="Lampietro C."/>
            <person name="Lopez Roques C."/>
            <person name="Donnadieu C."/>
            <person name="Du K."/>
            <person name="Schartl M."/>
            <person name="Guiguen Y."/>
        </authorList>
    </citation>
    <scope>NUCLEOTIDE SEQUENCE [LARGE SCALE GENOMIC DNA]</scope>
    <source>
        <strain evidence="10">Hh-F2</strain>
        <tissue evidence="10">Blood</tissue>
    </source>
</reference>
<evidence type="ECO:0000313" key="11">
    <source>
        <dbReference type="Proteomes" id="UP001369086"/>
    </source>
</evidence>
<evidence type="ECO:0000256" key="7">
    <source>
        <dbReference type="ARBA" id="ARBA00039293"/>
    </source>
</evidence>
<keyword evidence="11" id="KW-1185">Reference proteome</keyword>
<keyword evidence="6 9" id="KW-0472">Membrane</keyword>
<keyword evidence="5 9" id="KW-1133">Transmembrane helix</keyword>
<name>A0ABR0YBD4_HUSHU</name>
<dbReference type="InterPro" id="IPR004895">
    <property type="entry name" value="Prenylated_rab_accept_PRA1"/>
</dbReference>
<sequence length="365" mass="38377">MAGMPGDLFSPGAEDQAGGGLAGKLYLPKMISGGAAKEWFDRQRSTIRPWAVFVDQRRFSKPKNLGELCKRLVKNVEHFQSNYIFVLLGLILYCMSLSRVCDACPCLVCVTRALSRVFDMCPCLVSPGREVTPAHQYGLASGVSFPFFWLAGAGSAVFWVLGATIVLIGSHAGFREIEGGDADDLLMEPDSYLAVTPVTALPLTLSCPPVSPPLSSPPLSSPVPLSLLLSPLLSPSPLLSLSSPPLSCPPLLSPLLTLSCPPISPPLSSPVPLSSPLSSHSLLSPYLSSSPVPLSLLLSPLLSPSPLPISSPLASLLTLSCPPISPPLLSPYLLPLSIFPLSSPFPLSALSSSSLSPPHLMTKAV</sequence>
<protein>
    <recommendedName>
        <fullName evidence="7">Prenylated Rab acceptor protein 1</fullName>
    </recommendedName>
    <alternativeName>
        <fullName evidence="8">PRA1 family protein 1</fullName>
    </alternativeName>
</protein>
<evidence type="ECO:0000256" key="3">
    <source>
        <dbReference type="ARBA" id="ARBA00006483"/>
    </source>
</evidence>
<feature type="transmembrane region" description="Helical" evidence="9">
    <location>
        <begin position="147"/>
        <end position="168"/>
    </location>
</feature>
<dbReference type="PANTHER" id="PTHR19317:SF0">
    <property type="entry name" value="PRENYLATED RAB ACCEPTOR PROTEIN 1"/>
    <property type="match status" value="1"/>
</dbReference>
<comment type="caution">
    <text evidence="10">The sequence shown here is derived from an EMBL/GenBank/DDBJ whole genome shotgun (WGS) entry which is preliminary data.</text>
</comment>
<dbReference type="EMBL" id="JAHFZB010000038">
    <property type="protein sequence ID" value="KAK6469724.1"/>
    <property type="molecule type" value="Genomic_DNA"/>
</dbReference>
<dbReference type="Pfam" id="PF03208">
    <property type="entry name" value="PRA1"/>
    <property type="match status" value="1"/>
</dbReference>